<organism evidence="4 5">
    <name type="scientific">Spinacia oleracea</name>
    <name type="common">Spinach</name>
    <dbReference type="NCBI Taxonomy" id="3562"/>
    <lineage>
        <taxon>Eukaryota</taxon>
        <taxon>Viridiplantae</taxon>
        <taxon>Streptophyta</taxon>
        <taxon>Embryophyta</taxon>
        <taxon>Tracheophyta</taxon>
        <taxon>Spermatophyta</taxon>
        <taxon>Magnoliopsida</taxon>
        <taxon>eudicotyledons</taxon>
        <taxon>Gunneridae</taxon>
        <taxon>Pentapetalae</taxon>
        <taxon>Caryophyllales</taxon>
        <taxon>Chenopodiaceae</taxon>
        <taxon>Chenopodioideae</taxon>
        <taxon>Anserineae</taxon>
        <taxon>Spinacia</taxon>
    </lineage>
</organism>
<protein>
    <submittedName>
        <fullName evidence="5">GLABRA2 expression modulator</fullName>
    </submittedName>
</protein>
<accession>A0A9R0JQZ9</accession>
<feature type="region of interest" description="Disordered" evidence="2">
    <location>
        <begin position="1"/>
        <end position="106"/>
    </location>
</feature>
<proteinExistence type="inferred from homology"/>
<sequence length="296" mass="32599">MEEVKLAPDATHSVSLDEVALHREDDLEQGGKNKKSMPENDVVDDTNGSPDGNLKAAKSVKWSEQLVSESTYTPSIEPDSSPYSHSSAGSNPYVSHSSTPSLPDAPSFKERMDSVKDVLGRWGKNVKDAAKKAEDYAGNTWQHLKTSPSFADAAMGRIVHSTKVLAEGGYEKIFLQTFDTVPEEQVQDSYACYLSTSAGPVMGTLYVSTAKLAFCSDNPLPYKNGDQTEWSYYKVIIPLHQLKAVNPSSSRVNSAEKYIQIISVDNHEFWYMGFLNYDNAVNILQGALQSRDLQSV</sequence>
<name>A0A9R0JQZ9_SPIOL</name>
<dbReference type="Proteomes" id="UP000813463">
    <property type="component" value="Chromosome 3"/>
</dbReference>
<dbReference type="PANTHER" id="PTHR31969">
    <property type="entry name" value="GEM-LIKE PROTEIN 2"/>
    <property type="match status" value="1"/>
</dbReference>
<dbReference type="OrthoDB" id="640718at2759"/>
<keyword evidence="4" id="KW-1185">Reference proteome</keyword>
<dbReference type="InterPro" id="IPR004182">
    <property type="entry name" value="GRAM"/>
</dbReference>
<dbReference type="Pfam" id="PF02893">
    <property type="entry name" value="GRAM"/>
    <property type="match status" value="1"/>
</dbReference>
<gene>
    <name evidence="5" type="primary">LOC110783819</name>
</gene>
<feature type="compositionally biased region" description="Polar residues" evidence="2">
    <location>
        <begin position="65"/>
        <end position="74"/>
    </location>
</feature>
<evidence type="ECO:0000259" key="3">
    <source>
        <dbReference type="SMART" id="SM00568"/>
    </source>
</evidence>
<dbReference type="KEGG" id="soe:110783819"/>
<evidence type="ECO:0000256" key="2">
    <source>
        <dbReference type="SAM" id="MobiDB-lite"/>
    </source>
</evidence>
<reference evidence="5" key="2">
    <citation type="submission" date="2025-08" db="UniProtKB">
        <authorList>
            <consortium name="RefSeq"/>
        </authorList>
    </citation>
    <scope>IDENTIFICATION</scope>
    <source>
        <tissue evidence="5">Leaf</tissue>
    </source>
</reference>
<dbReference type="SMART" id="SM00568">
    <property type="entry name" value="GRAM"/>
    <property type="match status" value="1"/>
</dbReference>
<dbReference type="InterPro" id="IPR037848">
    <property type="entry name" value="GEM-like"/>
</dbReference>
<feature type="compositionally biased region" description="Polar residues" evidence="2">
    <location>
        <begin position="81"/>
        <end position="101"/>
    </location>
</feature>
<evidence type="ECO:0000313" key="4">
    <source>
        <dbReference type="Proteomes" id="UP000813463"/>
    </source>
</evidence>
<comment type="similarity">
    <text evidence="1">Belongs to the GEM family.</text>
</comment>
<dbReference type="AlphaFoldDB" id="A0A9R0JQZ9"/>
<dbReference type="RefSeq" id="XP_021843896.1">
    <property type="nucleotide sequence ID" value="XM_021988204.2"/>
</dbReference>
<feature type="compositionally biased region" description="Basic and acidic residues" evidence="2">
    <location>
        <begin position="19"/>
        <end position="31"/>
    </location>
</feature>
<dbReference type="GeneID" id="110783819"/>
<dbReference type="InterPro" id="IPR011993">
    <property type="entry name" value="PH-like_dom_sf"/>
</dbReference>
<evidence type="ECO:0000313" key="5">
    <source>
        <dbReference type="RefSeq" id="XP_021843896.1"/>
    </source>
</evidence>
<reference evidence="4" key="1">
    <citation type="journal article" date="2021" name="Nat. Commun.">
        <title>Genomic analyses provide insights into spinach domestication and the genetic basis of agronomic traits.</title>
        <authorList>
            <person name="Cai X."/>
            <person name="Sun X."/>
            <person name="Xu C."/>
            <person name="Sun H."/>
            <person name="Wang X."/>
            <person name="Ge C."/>
            <person name="Zhang Z."/>
            <person name="Wang Q."/>
            <person name="Fei Z."/>
            <person name="Jiao C."/>
            <person name="Wang Q."/>
        </authorList>
    </citation>
    <scope>NUCLEOTIDE SEQUENCE [LARGE SCALE GENOMIC DNA]</scope>
    <source>
        <strain evidence="4">cv. Varoflay</strain>
    </source>
</reference>
<dbReference type="Gene3D" id="2.30.29.30">
    <property type="entry name" value="Pleckstrin-homology domain (PH domain)/Phosphotyrosine-binding domain (PTB)"/>
    <property type="match status" value="1"/>
</dbReference>
<dbReference type="CDD" id="cd13222">
    <property type="entry name" value="PH-GRAM_GEM"/>
    <property type="match status" value="1"/>
</dbReference>
<feature type="domain" description="GRAM" evidence="3">
    <location>
        <begin position="172"/>
        <end position="249"/>
    </location>
</feature>
<evidence type="ECO:0000256" key="1">
    <source>
        <dbReference type="ARBA" id="ARBA00009414"/>
    </source>
</evidence>